<dbReference type="EMBL" id="JAMKFB020000012">
    <property type="protein sequence ID" value="KAL0179291.1"/>
    <property type="molecule type" value="Genomic_DNA"/>
</dbReference>
<accession>A0ABD0PZL4</accession>
<protein>
    <submittedName>
        <fullName evidence="2">Uncharacterized protein</fullName>
    </submittedName>
</protein>
<evidence type="ECO:0000256" key="1">
    <source>
        <dbReference type="SAM" id="MobiDB-lite"/>
    </source>
</evidence>
<feature type="region of interest" description="Disordered" evidence="1">
    <location>
        <begin position="324"/>
        <end position="549"/>
    </location>
</feature>
<sequence>MKGQVVLGHPVPFAPVPWDFNRPPPKRGKSVEELVSEGWEKERCMAMLHFQQQQQQLQQQAVMCPQDFRPAPGHWEHQAYLGQANGYPQQCWEYEDWDKVTYREVPPQQFFYQSPEAVYQEPRKPQEWTGNHCFYQNSEELDYSDHRDFAQSPRSKERPDHVTRYPSWESDEYYEGREPYSRRDRYGYSLDRNSQDYYDKELDHYRDGDRRSRDYYDNKELDKYDRYDRRDKHYDKHQEHYDTRKKDRYRYREVDHYDSRDDYQYERYERREKDLSEDRNRDRYDRSFSEEGRRRGDSYQYTDRDSIDRRDHCRRDYYDYKEKEKIRNDYYDRRERTGDPSKLDDKERYERKKGNHYDLKPRERYDYREDSQSEQRDRFEPKERDSYQYRDGDQRDYRDKDDRNYWKDERYDSGVKDCYEDKGCESDQYDQKSKDRYRDVRSNSLEQRQEGYSTDHSSSGRHYKEWEKDVYQKQTLKETRSYEDPVKPSYDHKDQYSDRPGSGKMDVEGQGRIRKPVYVGSLDRNSFYRKTAPSSLRKSEFATNRRKKQ</sequence>
<dbReference type="AlphaFoldDB" id="A0ABD0PZL4"/>
<organism evidence="2 3">
    <name type="scientific">Cirrhinus mrigala</name>
    <name type="common">Mrigala</name>
    <dbReference type="NCBI Taxonomy" id="683832"/>
    <lineage>
        <taxon>Eukaryota</taxon>
        <taxon>Metazoa</taxon>
        <taxon>Chordata</taxon>
        <taxon>Craniata</taxon>
        <taxon>Vertebrata</taxon>
        <taxon>Euteleostomi</taxon>
        <taxon>Actinopterygii</taxon>
        <taxon>Neopterygii</taxon>
        <taxon>Teleostei</taxon>
        <taxon>Ostariophysi</taxon>
        <taxon>Cypriniformes</taxon>
        <taxon>Cyprinidae</taxon>
        <taxon>Labeoninae</taxon>
        <taxon>Labeonini</taxon>
        <taxon>Cirrhinus</taxon>
    </lineage>
</organism>
<dbReference type="Proteomes" id="UP001529510">
    <property type="component" value="Unassembled WGS sequence"/>
</dbReference>
<gene>
    <name evidence="2" type="ORF">M9458_024733</name>
</gene>
<keyword evidence="3" id="KW-1185">Reference proteome</keyword>
<feature type="compositionally biased region" description="Basic and acidic residues" evidence="1">
    <location>
        <begin position="462"/>
        <end position="497"/>
    </location>
</feature>
<proteinExistence type="predicted"/>
<evidence type="ECO:0000313" key="2">
    <source>
        <dbReference type="EMBL" id="KAL0179291.1"/>
    </source>
</evidence>
<comment type="caution">
    <text evidence="2">The sequence shown here is derived from an EMBL/GenBank/DDBJ whole genome shotgun (WGS) entry which is preliminary data.</text>
</comment>
<reference evidence="2 3" key="1">
    <citation type="submission" date="2024-05" db="EMBL/GenBank/DDBJ databases">
        <title>Genome sequencing and assembly of Indian major carp, Cirrhinus mrigala (Hamilton, 1822).</title>
        <authorList>
            <person name="Mohindra V."/>
            <person name="Chowdhury L.M."/>
            <person name="Lal K."/>
            <person name="Jena J.K."/>
        </authorList>
    </citation>
    <scope>NUCLEOTIDE SEQUENCE [LARGE SCALE GENOMIC DNA]</scope>
    <source>
        <strain evidence="2">CM1030</strain>
        <tissue evidence="2">Blood</tissue>
    </source>
</reference>
<name>A0ABD0PZL4_CIRMR</name>
<feature type="compositionally biased region" description="Polar residues" evidence="1">
    <location>
        <begin position="442"/>
        <end position="457"/>
    </location>
</feature>
<evidence type="ECO:0000313" key="3">
    <source>
        <dbReference type="Proteomes" id="UP001529510"/>
    </source>
</evidence>
<feature type="region of interest" description="Disordered" evidence="1">
    <location>
        <begin position="203"/>
        <end position="310"/>
    </location>
</feature>
<feature type="compositionally biased region" description="Basic and acidic residues" evidence="1">
    <location>
        <begin position="324"/>
        <end position="441"/>
    </location>
</feature>
<feature type="non-terminal residue" evidence="2">
    <location>
        <position position="549"/>
    </location>
</feature>